<dbReference type="Proteomes" id="UP001286174">
    <property type="component" value="Unassembled WGS sequence"/>
</dbReference>
<dbReference type="RefSeq" id="WP_277009217.1">
    <property type="nucleotide sequence ID" value="NZ_JALBUR010000010.1"/>
</dbReference>
<accession>A0AB35U6E4</accession>
<protein>
    <submittedName>
        <fullName evidence="2">C39 family peptidase</fullName>
    </submittedName>
</protein>
<name>A0AB35U6E4_9FIRM</name>
<proteinExistence type="predicted"/>
<evidence type="ECO:0000313" key="2">
    <source>
        <dbReference type="EMBL" id="MDX8419551.1"/>
    </source>
</evidence>
<dbReference type="AlphaFoldDB" id="A0AB35U6E4"/>
<dbReference type="EMBL" id="JALBUR010000010">
    <property type="protein sequence ID" value="MDX8419551.1"/>
    <property type="molecule type" value="Genomic_DNA"/>
</dbReference>
<organism evidence="2 3">
    <name type="scientific">Grylomicrobium aquisgranensis</name>
    <dbReference type="NCBI Taxonomy" id="2926318"/>
    <lineage>
        <taxon>Bacteria</taxon>
        <taxon>Bacillati</taxon>
        <taxon>Bacillota</taxon>
        <taxon>Erysipelotrichia</taxon>
        <taxon>Erysipelotrichales</taxon>
        <taxon>Erysipelotrichaceae</taxon>
        <taxon>Grylomicrobium</taxon>
    </lineage>
</organism>
<dbReference type="Pfam" id="PF13529">
    <property type="entry name" value="Peptidase_C39_2"/>
    <property type="match status" value="1"/>
</dbReference>
<keyword evidence="3" id="KW-1185">Reference proteome</keyword>
<dbReference type="InterPro" id="IPR039564">
    <property type="entry name" value="Peptidase_C39-like"/>
</dbReference>
<evidence type="ECO:0000259" key="1">
    <source>
        <dbReference type="Pfam" id="PF13529"/>
    </source>
</evidence>
<gene>
    <name evidence="2" type="ORF">MOZ60_05535</name>
</gene>
<reference evidence="2 3" key="1">
    <citation type="submission" date="2022-03" db="EMBL/GenBank/DDBJ databases">
        <title>Novel taxa within the pig intestine.</title>
        <authorList>
            <person name="Wylensek D."/>
            <person name="Bishof K."/>
            <person name="Afrizal A."/>
            <person name="Clavel T."/>
        </authorList>
    </citation>
    <scope>NUCLEOTIDE SEQUENCE [LARGE SCALE GENOMIC DNA]</scope>
    <source>
        <strain evidence="2 3">CLA-KB-P133</strain>
    </source>
</reference>
<comment type="caution">
    <text evidence="2">The sequence shown here is derived from an EMBL/GenBank/DDBJ whole genome shotgun (WGS) entry which is preliminary data.</text>
</comment>
<sequence>MKLPLQYQISEYDCGPTSLRNAMAFLMEREKMPQEVLCAIMNICLDGYHAHGTREPVSVHGTSDDAMMTFAGKFNDIAKKDHLPYHVDVVLDTDVNTHNALIQNALHNGGAVVAKVMVDVAHYVLMTGEKDDTVRLFDPYIPEKPYHHEGVTWTYDHPHSYNVEVKADYMDRNDTEWWSFGKMDERIALVFNRDA</sequence>
<feature type="domain" description="Peptidase C39-like" evidence="1">
    <location>
        <begin position="4"/>
        <end position="140"/>
    </location>
</feature>
<evidence type="ECO:0000313" key="3">
    <source>
        <dbReference type="Proteomes" id="UP001286174"/>
    </source>
</evidence>